<dbReference type="EMBL" id="HBJA01125887">
    <property type="protein sequence ID" value="CAE0832077.1"/>
    <property type="molecule type" value="Transcribed_RNA"/>
</dbReference>
<dbReference type="AlphaFoldDB" id="A0A7S4GC80"/>
<evidence type="ECO:0000313" key="1">
    <source>
        <dbReference type="EMBL" id="CAE0832077.1"/>
    </source>
</evidence>
<evidence type="ECO:0008006" key="2">
    <source>
        <dbReference type="Google" id="ProtNLM"/>
    </source>
</evidence>
<accession>A0A7S4GC80</accession>
<reference evidence="1" key="1">
    <citation type="submission" date="2021-01" db="EMBL/GenBank/DDBJ databases">
        <authorList>
            <person name="Corre E."/>
            <person name="Pelletier E."/>
            <person name="Niang G."/>
            <person name="Scheremetjew M."/>
            <person name="Finn R."/>
            <person name="Kale V."/>
            <person name="Holt S."/>
            <person name="Cochrane G."/>
            <person name="Meng A."/>
            <person name="Brown T."/>
            <person name="Cohen L."/>
        </authorList>
    </citation>
    <scope>NUCLEOTIDE SEQUENCE</scope>
    <source>
        <strain evidence="1">CCMP1594</strain>
    </source>
</reference>
<organism evidence="1">
    <name type="scientific">Eutreptiella gymnastica</name>
    <dbReference type="NCBI Taxonomy" id="73025"/>
    <lineage>
        <taxon>Eukaryota</taxon>
        <taxon>Discoba</taxon>
        <taxon>Euglenozoa</taxon>
        <taxon>Euglenida</taxon>
        <taxon>Spirocuta</taxon>
        <taxon>Euglenophyceae</taxon>
        <taxon>Eutreptiales</taxon>
        <taxon>Eutreptiaceae</taxon>
        <taxon>Eutreptiella</taxon>
    </lineage>
</organism>
<sequence>MFSGQPYGPRGLCGGRLDVNRSGCHWATSSRDGVIFWNLGVEEVKEEMWSKYCDTVVQELSRPQQVGWVVAYTDGSAQRGRGRMQEGVWVDGLPDRDPVAHVPVAERQGVCCGELRGVLWALTSRWWGRT</sequence>
<proteinExistence type="predicted"/>
<gene>
    <name evidence="1" type="ORF">EGYM00163_LOCUS43359</name>
</gene>
<protein>
    <recommendedName>
        <fullName evidence="2">RNase H type-1 domain-containing protein</fullName>
    </recommendedName>
</protein>
<name>A0A7S4GC80_9EUGL</name>